<sequence length="225" mass="23575">MSNFVLMLTRDDVTVTDAHAVLELAIAAGVEHIGFKDVGRPVEEMAELVDTIHAAGRRAHLEVVSLTEQEERASLGLGRELGFDYVLGGTRWRLGADLLADTGIRYFPYVGTVIGHPGTLDGTAEEILADIEAMRGAVAGVNLLAYRHVSGGGDALVREVCAASPLPVLVAGAVASVERIRLVSDAGAWGFTIGAAALDRRVVPGANVSTQLRTVLDAVGRAGAR</sequence>
<dbReference type="OrthoDB" id="9794183at2"/>
<keyword evidence="1" id="KW-0413">Isomerase</keyword>
<dbReference type="SUPFAM" id="SSF51366">
    <property type="entry name" value="Ribulose-phoshate binding barrel"/>
    <property type="match status" value="1"/>
</dbReference>
<dbReference type="InterPro" id="IPR011060">
    <property type="entry name" value="RibuloseP-bd_barrel"/>
</dbReference>
<organism evidence="1 2">
    <name type="scientific">Actinomadura logoneensis</name>
    <dbReference type="NCBI Taxonomy" id="2293572"/>
    <lineage>
        <taxon>Bacteria</taxon>
        <taxon>Bacillati</taxon>
        <taxon>Actinomycetota</taxon>
        <taxon>Actinomycetes</taxon>
        <taxon>Streptosporangiales</taxon>
        <taxon>Thermomonosporaceae</taxon>
        <taxon>Actinomadura</taxon>
    </lineage>
</organism>
<accession>A0A372JJ35</accession>
<proteinExistence type="predicted"/>
<dbReference type="EMBL" id="QURH01000322">
    <property type="protein sequence ID" value="RFU39816.1"/>
    <property type="molecule type" value="Genomic_DNA"/>
</dbReference>
<comment type="caution">
    <text evidence="1">The sequence shown here is derived from an EMBL/GenBank/DDBJ whole genome shotgun (WGS) entry which is preliminary data.</text>
</comment>
<dbReference type="GO" id="GO:0016853">
    <property type="term" value="F:isomerase activity"/>
    <property type="evidence" value="ECO:0007669"/>
    <property type="project" value="UniProtKB-KW"/>
</dbReference>
<name>A0A372JJ35_9ACTN</name>
<gene>
    <name evidence="1" type="ORF">DZF91_20450</name>
</gene>
<dbReference type="AlphaFoldDB" id="A0A372JJ35"/>
<reference evidence="1 2" key="1">
    <citation type="submission" date="2018-08" db="EMBL/GenBank/DDBJ databases">
        <title>Actinomadura jelena sp. nov., a novel Actinomycete isolated from soil in Chad.</title>
        <authorList>
            <person name="Shi L."/>
        </authorList>
    </citation>
    <scope>NUCLEOTIDE SEQUENCE [LARGE SCALE GENOMIC DNA]</scope>
    <source>
        <strain evidence="1 2">NEAU-G17</strain>
    </source>
</reference>
<dbReference type="RefSeq" id="WP_117359065.1">
    <property type="nucleotide sequence ID" value="NZ_QURH01000322.1"/>
</dbReference>
<keyword evidence="2" id="KW-1185">Reference proteome</keyword>
<protein>
    <submittedName>
        <fullName evidence="1">1-(5-phosphoribosyl)-5-((5-phosphoribosylamino)methylideneamino)imidazole-4-carboxamide isomerase</fullName>
    </submittedName>
</protein>
<evidence type="ECO:0000313" key="2">
    <source>
        <dbReference type="Proteomes" id="UP000261811"/>
    </source>
</evidence>
<dbReference type="Proteomes" id="UP000261811">
    <property type="component" value="Unassembled WGS sequence"/>
</dbReference>
<evidence type="ECO:0000313" key="1">
    <source>
        <dbReference type="EMBL" id="RFU39816.1"/>
    </source>
</evidence>